<dbReference type="PANTHER" id="PTHR23507:SF1">
    <property type="entry name" value="FI18259P1-RELATED"/>
    <property type="match status" value="1"/>
</dbReference>
<feature type="region of interest" description="Disordered" evidence="5">
    <location>
        <begin position="738"/>
        <end position="766"/>
    </location>
</feature>
<feature type="region of interest" description="Disordered" evidence="5">
    <location>
        <begin position="1"/>
        <end position="90"/>
    </location>
</feature>
<feature type="region of interest" description="Disordered" evidence="5">
    <location>
        <begin position="174"/>
        <end position="197"/>
    </location>
</feature>
<organism evidence="7 8">
    <name type="scientific">Psilocybe cyanescens</name>
    <dbReference type="NCBI Taxonomy" id="93625"/>
    <lineage>
        <taxon>Eukaryota</taxon>
        <taxon>Fungi</taxon>
        <taxon>Dikarya</taxon>
        <taxon>Basidiomycota</taxon>
        <taxon>Agaricomycotina</taxon>
        <taxon>Agaricomycetes</taxon>
        <taxon>Agaricomycetidae</taxon>
        <taxon>Agaricales</taxon>
        <taxon>Agaricineae</taxon>
        <taxon>Strophariaceae</taxon>
        <taxon>Psilocybe</taxon>
    </lineage>
</organism>
<evidence type="ECO:0000256" key="2">
    <source>
        <dbReference type="ARBA" id="ARBA00022692"/>
    </source>
</evidence>
<comment type="caution">
    <text evidence="7">The sequence shown here is derived from an EMBL/GenBank/DDBJ whole genome shotgun (WGS) entry which is preliminary data.</text>
</comment>
<feature type="transmembrane region" description="Helical" evidence="6">
    <location>
        <begin position="211"/>
        <end position="232"/>
    </location>
</feature>
<evidence type="ECO:0000256" key="6">
    <source>
        <dbReference type="SAM" id="Phobius"/>
    </source>
</evidence>
<proteinExistence type="predicted"/>
<feature type="transmembrane region" description="Helical" evidence="6">
    <location>
        <begin position="675"/>
        <end position="698"/>
    </location>
</feature>
<dbReference type="OrthoDB" id="3026777at2759"/>
<name>A0A409VMM4_PSICY</name>
<dbReference type="InterPro" id="IPR036259">
    <property type="entry name" value="MFS_trans_sf"/>
</dbReference>
<evidence type="ECO:0000256" key="1">
    <source>
        <dbReference type="ARBA" id="ARBA00004141"/>
    </source>
</evidence>
<dbReference type="AlphaFoldDB" id="A0A409VMM4"/>
<feature type="transmembrane region" description="Helical" evidence="6">
    <location>
        <begin position="319"/>
        <end position="337"/>
    </location>
</feature>
<dbReference type="InParanoid" id="A0A409VMM4"/>
<feature type="compositionally biased region" description="Basic and acidic residues" evidence="5">
    <location>
        <begin position="180"/>
        <end position="197"/>
    </location>
</feature>
<keyword evidence="4 6" id="KW-0472">Membrane</keyword>
<evidence type="ECO:0000256" key="4">
    <source>
        <dbReference type="ARBA" id="ARBA00023136"/>
    </source>
</evidence>
<dbReference type="InterPro" id="IPR011701">
    <property type="entry name" value="MFS"/>
</dbReference>
<evidence type="ECO:0000256" key="3">
    <source>
        <dbReference type="ARBA" id="ARBA00022989"/>
    </source>
</evidence>
<dbReference type="FunCoup" id="A0A409VMM4">
    <property type="interactions" value="23"/>
</dbReference>
<dbReference type="EMBL" id="NHYD01003973">
    <property type="protein sequence ID" value="PPQ67510.1"/>
    <property type="molecule type" value="Genomic_DNA"/>
</dbReference>
<dbReference type="Proteomes" id="UP000283269">
    <property type="component" value="Unassembled WGS sequence"/>
</dbReference>
<dbReference type="Pfam" id="PF07690">
    <property type="entry name" value="MFS_1"/>
    <property type="match status" value="1"/>
</dbReference>
<feature type="compositionally biased region" description="Basic and acidic residues" evidence="5">
    <location>
        <begin position="743"/>
        <end position="760"/>
    </location>
</feature>
<feature type="compositionally biased region" description="Acidic residues" evidence="5">
    <location>
        <begin position="63"/>
        <end position="79"/>
    </location>
</feature>
<dbReference type="PANTHER" id="PTHR23507">
    <property type="entry name" value="ZGC:174356"/>
    <property type="match status" value="1"/>
</dbReference>
<keyword evidence="3 6" id="KW-1133">Transmembrane helix</keyword>
<accession>A0A409VMM4</accession>
<evidence type="ECO:0000313" key="7">
    <source>
        <dbReference type="EMBL" id="PPQ67510.1"/>
    </source>
</evidence>
<evidence type="ECO:0000256" key="5">
    <source>
        <dbReference type="SAM" id="MobiDB-lite"/>
    </source>
</evidence>
<feature type="region of interest" description="Disordered" evidence="5">
    <location>
        <begin position="534"/>
        <end position="561"/>
    </location>
</feature>
<sequence length="766" mass="81742">MSRSQLPPLNTVAGDALIGPDIASFNSPSRSRAQPIPGSSKLLPLSSRKNKNKNKATDVAAPAEDDEDEDNVPSTDADESTPLLSTQKPKKKPFYRPRPLWLVPFAITASLVRAMTLAPRVEIFTQLSCNKLHGHHHWNHTQVPVIFSSMDPISPRLFHSIEFPVSNISTPLSLLLDPSDQDRKDSDDTEDPRRLPSERCLSDPAVLAGAARIQAIMTTTMGFLSALTTGWWGHFSERHGRTRVMAISTFGLFLTDLTFILVSTPSSPLSQHGHNLLLVAPVIEGFLGGWSTLQSATSSYLSDCTSPGSRAQIFSRFQGVFYLGLAVGPSIGGWLIQHPLRALTGDAAAAGGKTVTTVFWVSIMLSFINFVLVLFVFPESLGKKKMEQAVAAAEAQAAAASKTGGLVTTTSAGTQEDVGSSGVQEVVATDGVIVGFLRPLAVFLPAMVLQPSPNGIGLRKRRDWSLTMLALALFAYMLSTGLYQLKYMYAMQTYGWGAEQLGYYISFMGVGRAMWLLFALPLLIGFFKPKPKPKQQPAGIETNGPTNANQQPAGKKPKPTRTQLGEEIKFDLGLTKCSLLVDIVSHSLVALLPGPEHAGLTGLGLIAGGGVSPEKSQALFVLASSMNGMGSGAVPAIQSLALCMMQVRAFNGGEVAEGGDSNVSASGETPGSGTLFGALAVLQATGQMILGPMLFGLIYSGTAATFPKAIFVVGAGIMTFALAMIMCVRNPVKGLSRRRRLQMHGDEAERGRSRASKDLRGGAVRY</sequence>
<protein>
    <recommendedName>
        <fullName evidence="9">Major facilitator superfamily (MFS) profile domain-containing protein</fullName>
    </recommendedName>
</protein>
<comment type="subcellular location">
    <subcellularLocation>
        <location evidence="1">Membrane</location>
        <topology evidence="1">Multi-pass membrane protein</topology>
    </subcellularLocation>
</comment>
<feature type="transmembrane region" description="Helical" evidence="6">
    <location>
        <begin position="710"/>
        <end position="732"/>
    </location>
</feature>
<gene>
    <name evidence="7" type="ORF">CVT25_006051</name>
</gene>
<dbReference type="GO" id="GO:0022857">
    <property type="term" value="F:transmembrane transporter activity"/>
    <property type="evidence" value="ECO:0007669"/>
    <property type="project" value="InterPro"/>
</dbReference>
<dbReference type="GO" id="GO:0016020">
    <property type="term" value="C:membrane"/>
    <property type="evidence" value="ECO:0007669"/>
    <property type="project" value="UniProtKB-SubCell"/>
</dbReference>
<keyword evidence="2 6" id="KW-0812">Transmembrane</keyword>
<evidence type="ECO:0000313" key="8">
    <source>
        <dbReference type="Proteomes" id="UP000283269"/>
    </source>
</evidence>
<keyword evidence="8" id="KW-1185">Reference proteome</keyword>
<reference evidence="7 8" key="1">
    <citation type="journal article" date="2018" name="Evol. Lett.">
        <title>Horizontal gene cluster transfer increased hallucinogenic mushroom diversity.</title>
        <authorList>
            <person name="Reynolds H.T."/>
            <person name="Vijayakumar V."/>
            <person name="Gluck-Thaler E."/>
            <person name="Korotkin H.B."/>
            <person name="Matheny P.B."/>
            <person name="Slot J.C."/>
        </authorList>
    </citation>
    <scope>NUCLEOTIDE SEQUENCE [LARGE SCALE GENOMIC DNA]</scope>
    <source>
        <strain evidence="7 8">2631</strain>
    </source>
</reference>
<feature type="compositionally biased region" description="Polar residues" evidence="5">
    <location>
        <begin position="543"/>
        <end position="552"/>
    </location>
</feature>
<feature type="transmembrane region" description="Helical" evidence="6">
    <location>
        <begin position="357"/>
        <end position="377"/>
    </location>
</feature>
<dbReference type="SUPFAM" id="SSF103473">
    <property type="entry name" value="MFS general substrate transporter"/>
    <property type="match status" value="1"/>
</dbReference>
<dbReference type="Gene3D" id="1.20.1250.20">
    <property type="entry name" value="MFS general substrate transporter like domains"/>
    <property type="match status" value="1"/>
</dbReference>
<feature type="transmembrane region" description="Helical" evidence="6">
    <location>
        <begin position="503"/>
        <end position="527"/>
    </location>
</feature>
<evidence type="ECO:0008006" key="9">
    <source>
        <dbReference type="Google" id="ProtNLM"/>
    </source>
</evidence>
<feature type="transmembrane region" description="Helical" evidence="6">
    <location>
        <begin position="464"/>
        <end position="483"/>
    </location>
</feature>